<sequence length="108" mass="12636">MSEQTHRERIATDHPATERVNQPGREEAVVRADAHPVEHERPEEWGWHGETGRAGRIASWIAILFMAAYWVGNHEGRVEDFWLGAIIALMILLKVYDYFRRKNAWRSQ</sequence>
<gene>
    <name evidence="3" type="ORF">SAMN06893097_113104</name>
</gene>
<accession>A0A285EIR3</accession>
<keyword evidence="2" id="KW-1133">Transmembrane helix</keyword>
<protein>
    <recommendedName>
        <fullName evidence="5">DUF2631 domain-containing protein</fullName>
    </recommendedName>
</protein>
<dbReference type="Pfam" id="PF10939">
    <property type="entry name" value="DUF2631"/>
    <property type="match status" value="1"/>
</dbReference>
<feature type="transmembrane region" description="Helical" evidence="2">
    <location>
        <begin position="57"/>
        <end position="75"/>
    </location>
</feature>
<feature type="compositionally biased region" description="Basic and acidic residues" evidence="1">
    <location>
        <begin position="1"/>
        <end position="17"/>
    </location>
</feature>
<organism evidence="3 4">
    <name type="scientific">Geodermatophilus sabuli</name>
    <dbReference type="NCBI Taxonomy" id="1564158"/>
    <lineage>
        <taxon>Bacteria</taxon>
        <taxon>Bacillati</taxon>
        <taxon>Actinomycetota</taxon>
        <taxon>Actinomycetes</taxon>
        <taxon>Geodermatophilales</taxon>
        <taxon>Geodermatophilaceae</taxon>
        <taxon>Geodermatophilus</taxon>
    </lineage>
</organism>
<evidence type="ECO:0008006" key="5">
    <source>
        <dbReference type="Google" id="ProtNLM"/>
    </source>
</evidence>
<name>A0A285EIR3_9ACTN</name>
<keyword evidence="4" id="KW-1185">Reference proteome</keyword>
<proteinExistence type="predicted"/>
<evidence type="ECO:0000256" key="1">
    <source>
        <dbReference type="SAM" id="MobiDB-lite"/>
    </source>
</evidence>
<feature type="transmembrane region" description="Helical" evidence="2">
    <location>
        <begin position="81"/>
        <end position="99"/>
    </location>
</feature>
<keyword evidence="2" id="KW-0812">Transmembrane</keyword>
<evidence type="ECO:0000256" key="2">
    <source>
        <dbReference type="SAM" id="Phobius"/>
    </source>
</evidence>
<evidence type="ECO:0000313" key="4">
    <source>
        <dbReference type="Proteomes" id="UP000219514"/>
    </source>
</evidence>
<feature type="region of interest" description="Disordered" evidence="1">
    <location>
        <begin position="1"/>
        <end position="26"/>
    </location>
</feature>
<keyword evidence="2" id="KW-0472">Membrane</keyword>
<dbReference type="RefSeq" id="WP_097208918.1">
    <property type="nucleotide sequence ID" value="NZ_JACHXB010000005.1"/>
</dbReference>
<reference evidence="3 4" key="1">
    <citation type="submission" date="2017-09" db="EMBL/GenBank/DDBJ databases">
        <authorList>
            <person name="Ehlers B."/>
            <person name="Leendertz F.H."/>
        </authorList>
    </citation>
    <scope>NUCLEOTIDE SEQUENCE [LARGE SCALE GENOMIC DNA]</scope>
    <source>
        <strain evidence="3 4">DSM 46844</strain>
    </source>
</reference>
<dbReference type="Proteomes" id="UP000219514">
    <property type="component" value="Unassembled WGS sequence"/>
</dbReference>
<dbReference type="InterPro" id="IPR024341">
    <property type="entry name" value="DUF2631"/>
</dbReference>
<dbReference type="OrthoDB" id="3401220at2"/>
<dbReference type="AlphaFoldDB" id="A0A285EIR3"/>
<dbReference type="EMBL" id="OBDO01000013">
    <property type="protein sequence ID" value="SNX99012.1"/>
    <property type="molecule type" value="Genomic_DNA"/>
</dbReference>
<evidence type="ECO:0000313" key="3">
    <source>
        <dbReference type="EMBL" id="SNX99012.1"/>
    </source>
</evidence>